<reference evidence="6" key="2">
    <citation type="submission" date="2016-06" db="UniProtKB">
        <authorList>
            <consortium name="WormBaseParasite"/>
        </authorList>
    </citation>
    <scope>IDENTIFICATION</scope>
</reference>
<accession>A0A183CPW0</accession>
<dbReference type="Gene3D" id="3.30.450.20">
    <property type="entry name" value="PAS domain"/>
    <property type="match status" value="1"/>
</dbReference>
<keyword evidence="5" id="KW-1185">Reference proteome</keyword>
<keyword evidence="4" id="KW-0539">Nucleus</keyword>
<dbReference type="GO" id="GO:0000977">
    <property type="term" value="F:RNA polymerase II transcription regulatory region sequence-specific DNA binding"/>
    <property type="evidence" value="ECO:0007669"/>
    <property type="project" value="TreeGrafter"/>
</dbReference>
<evidence type="ECO:0000256" key="3">
    <source>
        <dbReference type="ARBA" id="ARBA00023163"/>
    </source>
</evidence>
<dbReference type="InterPro" id="IPR035965">
    <property type="entry name" value="PAS-like_dom_sf"/>
</dbReference>
<proteinExistence type="predicted"/>
<dbReference type="CDD" id="cd00130">
    <property type="entry name" value="PAS"/>
    <property type="match status" value="1"/>
</dbReference>
<name>A0A183CPW0_GLOPA</name>
<evidence type="ECO:0000256" key="4">
    <source>
        <dbReference type="ARBA" id="ARBA00023242"/>
    </source>
</evidence>
<dbReference type="PANTHER" id="PTHR23043">
    <property type="entry name" value="HYPOXIA-INDUCIBLE FACTOR 1 ALPHA"/>
    <property type="match status" value="1"/>
</dbReference>
<dbReference type="GO" id="GO:0010557">
    <property type="term" value="P:positive regulation of macromolecule biosynthetic process"/>
    <property type="evidence" value="ECO:0007669"/>
    <property type="project" value="UniProtKB-ARBA"/>
</dbReference>
<evidence type="ECO:0000313" key="5">
    <source>
        <dbReference type="Proteomes" id="UP000050741"/>
    </source>
</evidence>
<sequence>MPNPEAPSLAPAPLNELRLCASMFMFRATPALQLIFVDNCFTELTKFLPDSLLNQSLYSFIHPADVGQLCEVTCILS</sequence>
<protein>
    <submittedName>
        <fullName evidence="6">PAS domain-containing protein</fullName>
    </submittedName>
</protein>
<evidence type="ECO:0000313" key="6">
    <source>
        <dbReference type="WBParaSite" id="GPLIN_001491800"/>
    </source>
</evidence>
<dbReference type="GO" id="GO:0005634">
    <property type="term" value="C:nucleus"/>
    <property type="evidence" value="ECO:0007669"/>
    <property type="project" value="UniProtKB-SubCell"/>
</dbReference>
<dbReference type="GO" id="GO:0000981">
    <property type="term" value="F:DNA-binding transcription factor activity, RNA polymerase II-specific"/>
    <property type="evidence" value="ECO:0007669"/>
    <property type="project" value="TreeGrafter"/>
</dbReference>
<dbReference type="WBParaSite" id="GPLIN_001491800">
    <property type="protein sequence ID" value="GPLIN_001491800"/>
    <property type="gene ID" value="GPLIN_001491800"/>
</dbReference>
<dbReference type="PANTHER" id="PTHR23043:SF36">
    <property type="entry name" value="PROTEIN SINGLE-MINDED"/>
    <property type="match status" value="1"/>
</dbReference>
<keyword evidence="2" id="KW-0805">Transcription regulation</keyword>
<dbReference type="InterPro" id="IPR000014">
    <property type="entry name" value="PAS"/>
</dbReference>
<organism evidence="5 6">
    <name type="scientific">Globodera pallida</name>
    <name type="common">Potato cyst nematode worm</name>
    <name type="synonym">Heterodera pallida</name>
    <dbReference type="NCBI Taxonomy" id="36090"/>
    <lineage>
        <taxon>Eukaryota</taxon>
        <taxon>Metazoa</taxon>
        <taxon>Ecdysozoa</taxon>
        <taxon>Nematoda</taxon>
        <taxon>Chromadorea</taxon>
        <taxon>Rhabditida</taxon>
        <taxon>Tylenchina</taxon>
        <taxon>Tylenchomorpha</taxon>
        <taxon>Tylenchoidea</taxon>
        <taxon>Heteroderidae</taxon>
        <taxon>Heteroderinae</taxon>
        <taxon>Globodera</taxon>
    </lineage>
</organism>
<dbReference type="SUPFAM" id="SSF55785">
    <property type="entry name" value="PYP-like sensor domain (PAS domain)"/>
    <property type="match status" value="1"/>
</dbReference>
<keyword evidence="3" id="KW-0804">Transcription</keyword>
<reference evidence="5" key="1">
    <citation type="submission" date="2014-05" db="EMBL/GenBank/DDBJ databases">
        <title>The genome and life-stage specific transcriptomes of Globodera pallida elucidate key aspects of plant parasitism by a cyst nematode.</title>
        <authorList>
            <person name="Cotton J.A."/>
            <person name="Lilley C.J."/>
            <person name="Jones L.M."/>
            <person name="Kikuchi T."/>
            <person name="Reid A.J."/>
            <person name="Thorpe P."/>
            <person name="Tsai I.J."/>
            <person name="Beasley H."/>
            <person name="Blok V."/>
            <person name="Cock P.J.A."/>
            <person name="Van den Akker S.E."/>
            <person name="Holroyd N."/>
            <person name="Hunt M."/>
            <person name="Mantelin S."/>
            <person name="Naghra H."/>
            <person name="Pain A."/>
            <person name="Palomares-Rius J.E."/>
            <person name="Zarowiecki M."/>
            <person name="Berriman M."/>
            <person name="Jones J.T."/>
            <person name="Urwin P.E."/>
        </authorList>
    </citation>
    <scope>NUCLEOTIDE SEQUENCE [LARGE SCALE GENOMIC DNA]</scope>
    <source>
        <strain evidence="5">Lindley</strain>
    </source>
</reference>
<evidence type="ECO:0000256" key="2">
    <source>
        <dbReference type="ARBA" id="ARBA00023015"/>
    </source>
</evidence>
<dbReference type="AlphaFoldDB" id="A0A183CPW0"/>
<dbReference type="Proteomes" id="UP000050741">
    <property type="component" value="Unassembled WGS sequence"/>
</dbReference>
<evidence type="ECO:0000256" key="1">
    <source>
        <dbReference type="ARBA" id="ARBA00004123"/>
    </source>
</evidence>
<comment type="subcellular location">
    <subcellularLocation>
        <location evidence="1">Nucleus</location>
    </subcellularLocation>
</comment>